<dbReference type="SUPFAM" id="SSF101327">
    <property type="entry name" value="YgfB-like"/>
    <property type="match status" value="1"/>
</dbReference>
<evidence type="ECO:0000256" key="1">
    <source>
        <dbReference type="SAM" id="MobiDB-lite"/>
    </source>
</evidence>
<dbReference type="InterPro" id="IPR036255">
    <property type="entry name" value="YgfB-like_sf"/>
</dbReference>
<protein>
    <recommendedName>
        <fullName evidence="4">YecA family protein</fullName>
    </recommendedName>
</protein>
<dbReference type="Proteomes" id="UP000076625">
    <property type="component" value="Unassembled WGS sequence"/>
</dbReference>
<dbReference type="Pfam" id="PF03695">
    <property type="entry name" value="UPF0149"/>
    <property type="match status" value="1"/>
</dbReference>
<gene>
    <name evidence="2" type="ORF">AVW16_03140</name>
</gene>
<accession>A0A165EKU4</accession>
<dbReference type="STRING" id="1452487.AVW16_03140"/>
<evidence type="ECO:0000313" key="3">
    <source>
        <dbReference type="Proteomes" id="UP000076625"/>
    </source>
</evidence>
<dbReference type="Gene3D" id="1.20.120.740">
    <property type="entry name" value="YgfB uncharacterised protein family UPF0149, PF03695"/>
    <property type="match status" value="1"/>
</dbReference>
<dbReference type="InterPro" id="IPR011978">
    <property type="entry name" value="YgfB-like"/>
</dbReference>
<organism evidence="2 3">
    <name type="scientific">Crenobacter luteus</name>
    <dbReference type="NCBI Taxonomy" id="1452487"/>
    <lineage>
        <taxon>Bacteria</taxon>
        <taxon>Pseudomonadati</taxon>
        <taxon>Pseudomonadota</taxon>
        <taxon>Betaproteobacteria</taxon>
        <taxon>Neisseriales</taxon>
        <taxon>Neisseriaceae</taxon>
        <taxon>Crenobacter</taxon>
    </lineage>
</organism>
<dbReference type="NCBIfam" id="TIGR02292">
    <property type="entry name" value="ygfB_yecA"/>
    <property type="match status" value="1"/>
</dbReference>
<dbReference type="AlphaFoldDB" id="A0A165EKU4"/>
<keyword evidence="3" id="KW-1185">Reference proteome</keyword>
<feature type="region of interest" description="Disordered" evidence="1">
    <location>
        <begin position="198"/>
        <end position="224"/>
    </location>
</feature>
<reference evidence="3" key="1">
    <citation type="submission" date="2016-01" db="EMBL/GenBank/DDBJ databases">
        <title>Draft genome of Chromobacterium sp. F49.</title>
        <authorList>
            <person name="Hong K.W."/>
        </authorList>
    </citation>
    <scope>NUCLEOTIDE SEQUENCE [LARGE SCALE GENOMIC DNA]</scope>
    <source>
        <strain evidence="3">CN10</strain>
    </source>
</reference>
<comment type="caution">
    <text evidence="2">The sequence shown here is derived from an EMBL/GenBank/DDBJ whole genome shotgun (WGS) entry which is preliminary data.</text>
</comment>
<sequence>MSHAPLSDADYQRLAATLARFRAQGAMSLETLDGFFTALVCGPEPLRPTEALPLILGEAFDDDDAFHTEKQLEQFVSLLMGHWLDIAHTLAAGQPFQPWLDEDDSGAVHGNAWAEGFCTGMELLNDDWAALFDDEAEAQALVPIMALAFEHHPDPEMRPYLDAADPAQREAWLAGLSPSVGAIHRFFAAQRERIAAELAEAEAEDTPPASSRPARAPGKKPRRR</sequence>
<dbReference type="OrthoDB" id="570299at2"/>
<evidence type="ECO:0008006" key="4">
    <source>
        <dbReference type="Google" id="ProtNLM"/>
    </source>
</evidence>
<name>A0A165EKU4_9NEIS</name>
<feature type="compositionally biased region" description="Low complexity" evidence="1">
    <location>
        <begin position="207"/>
        <end position="216"/>
    </location>
</feature>
<evidence type="ECO:0000313" key="2">
    <source>
        <dbReference type="EMBL" id="KZE25311.1"/>
    </source>
</evidence>
<dbReference type="RefSeq" id="WP_066614617.1">
    <property type="nucleotide sequence ID" value="NZ_LQQU01000059.1"/>
</dbReference>
<proteinExistence type="predicted"/>
<dbReference type="EMBL" id="LQQU01000059">
    <property type="protein sequence ID" value="KZE25311.1"/>
    <property type="molecule type" value="Genomic_DNA"/>
</dbReference>